<dbReference type="Gene3D" id="1.10.3210.10">
    <property type="entry name" value="Hypothetical protein af1432"/>
    <property type="match status" value="1"/>
</dbReference>
<proteinExistence type="predicted"/>
<dbReference type="CDD" id="cd00077">
    <property type="entry name" value="HDc"/>
    <property type="match status" value="1"/>
</dbReference>
<dbReference type="InterPro" id="IPR003607">
    <property type="entry name" value="HD/PDEase_dom"/>
</dbReference>
<sequence length="275" mass="32250">MKWGCPERKRQLLKKMIIDRKKVREKFAEYTRNYDPSNPKIALKIAHTYRVADNCEKIARSIELSDEDVEFAWLSGMLHDIGRFEQVKRYNTFIDSESVDHAEFGADLLFGDENLITDYVDFRSWDRDLETVIRQHNKYRVDKEVSGKLLVFCNILRDADKVDILRVNVETPMEEIYNVTEDVLFSAGVSEKVMEQVREHHAVNRDIMDSPAEHLIGHIALAFELVYPKSWELAREQGYLYQMFEFPTRNQSTKKAIAEAKSELEKQVVVLRRGK</sequence>
<dbReference type="Proteomes" id="UP000001299">
    <property type="component" value="Chromosome 1"/>
</dbReference>
<gene>
    <name evidence="2" type="ordered locus">bpr_I1691</name>
</gene>
<keyword evidence="3" id="KW-1185">Reference proteome</keyword>
<accession>E0RXK1</accession>
<feature type="domain" description="HD" evidence="1">
    <location>
        <begin position="46"/>
        <end position="163"/>
    </location>
</feature>
<protein>
    <submittedName>
        <fullName evidence="2">HD domain-containing protein</fullName>
    </submittedName>
</protein>
<organism evidence="2 3">
    <name type="scientific">Butyrivibrio proteoclasticus (strain ATCC 51982 / DSM 14932 / B316)</name>
    <name type="common">Clostridium proteoclasticum</name>
    <dbReference type="NCBI Taxonomy" id="515622"/>
    <lineage>
        <taxon>Bacteria</taxon>
        <taxon>Bacillati</taxon>
        <taxon>Bacillota</taxon>
        <taxon>Clostridia</taxon>
        <taxon>Lachnospirales</taxon>
        <taxon>Lachnospiraceae</taxon>
        <taxon>Butyrivibrio</taxon>
    </lineage>
</organism>
<dbReference type="AlphaFoldDB" id="E0RXK1"/>
<dbReference type="HOGENOM" id="CLU_087303_0_0_9"/>
<dbReference type="STRING" id="515622.bpr_I1691"/>
<dbReference type="Pfam" id="PF01966">
    <property type="entry name" value="HD"/>
    <property type="match status" value="1"/>
</dbReference>
<dbReference type="KEGG" id="bpb:bpr_I1691"/>
<dbReference type="InterPro" id="IPR006675">
    <property type="entry name" value="HDIG_dom"/>
</dbReference>
<dbReference type="InterPro" id="IPR006674">
    <property type="entry name" value="HD_domain"/>
</dbReference>
<dbReference type="NCBIfam" id="TIGR00277">
    <property type="entry name" value="HDIG"/>
    <property type="match status" value="1"/>
</dbReference>
<evidence type="ECO:0000313" key="3">
    <source>
        <dbReference type="Proteomes" id="UP000001299"/>
    </source>
</evidence>
<evidence type="ECO:0000313" key="2">
    <source>
        <dbReference type="EMBL" id="ADL34428.1"/>
    </source>
</evidence>
<dbReference type="eggNOG" id="COG2206">
    <property type="taxonomic scope" value="Bacteria"/>
</dbReference>
<reference evidence="2 3" key="1">
    <citation type="journal article" date="2010" name="PLoS ONE">
        <title>The glycobiome of the rumen bacterium Butyrivibrio proteoclasticus B316(T) highlights adaptation to a polysaccharide-rich environment.</title>
        <authorList>
            <person name="Kelly W.J."/>
            <person name="Leahy S.C."/>
            <person name="Altermann E."/>
            <person name="Yeoman C.J."/>
            <person name="Dunne J.C."/>
            <person name="Kong Z."/>
            <person name="Pacheco D.M."/>
            <person name="Li D."/>
            <person name="Noel S.J."/>
            <person name="Moon C.D."/>
            <person name="Cookson A.L."/>
            <person name="Attwood G.T."/>
        </authorList>
    </citation>
    <scope>NUCLEOTIDE SEQUENCE [LARGE SCALE GENOMIC DNA]</scope>
    <source>
        <strain evidence="3">ATCC 51982 / DSM 14932 / B316</strain>
    </source>
</reference>
<evidence type="ECO:0000259" key="1">
    <source>
        <dbReference type="Pfam" id="PF01966"/>
    </source>
</evidence>
<dbReference type="EMBL" id="CP001810">
    <property type="protein sequence ID" value="ADL34428.1"/>
    <property type="molecule type" value="Genomic_DNA"/>
</dbReference>
<dbReference type="SUPFAM" id="SSF109604">
    <property type="entry name" value="HD-domain/PDEase-like"/>
    <property type="match status" value="1"/>
</dbReference>
<name>E0RXK1_BUTPB</name>